<dbReference type="Proteomes" id="UP000225706">
    <property type="component" value="Unassembled WGS sequence"/>
</dbReference>
<feature type="compositionally biased region" description="Polar residues" evidence="1">
    <location>
        <begin position="79"/>
        <end position="91"/>
    </location>
</feature>
<feature type="compositionally biased region" description="Polar residues" evidence="1">
    <location>
        <begin position="59"/>
        <end position="72"/>
    </location>
</feature>
<sequence>MYRSQYTTPKSKTPRSRSVGLPPKSVAEKQVKYVSEVTIQLSTNRSRETSASKLLGSERSPQQEVNNSSNVTPEKDTSQDTLSSSLWSQVTKKPVKGTPRTSTPEKHVSPRGRQRNISGFQNETLLTNEQMRKENEERKPFNETMATDGVNSKHQFLNKEKQVSPPSEFSTLSSRRDNSLKNHWYMDIMQRLEDLSWNYQTMEVEYSFLEKLMPEQKEDLKKAKSWNNSLRNQQRAKIVH</sequence>
<dbReference type="AlphaFoldDB" id="A0A2B4SX89"/>
<organism evidence="2 3">
    <name type="scientific">Stylophora pistillata</name>
    <name type="common">Smooth cauliflower coral</name>
    <dbReference type="NCBI Taxonomy" id="50429"/>
    <lineage>
        <taxon>Eukaryota</taxon>
        <taxon>Metazoa</taxon>
        <taxon>Cnidaria</taxon>
        <taxon>Anthozoa</taxon>
        <taxon>Hexacorallia</taxon>
        <taxon>Scleractinia</taxon>
        <taxon>Astrocoeniina</taxon>
        <taxon>Pocilloporidae</taxon>
        <taxon>Stylophora</taxon>
    </lineage>
</organism>
<reference evidence="3" key="1">
    <citation type="journal article" date="2017" name="bioRxiv">
        <title>Comparative analysis of the genomes of Stylophora pistillata and Acropora digitifera provides evidence for extensive differences between species of corals.</title>
        <authorList>
            <person name="Voolstra C.R."/>
            <person name="Li Y."/>
            <person name="Liew Y.J."/>
            <person name="Baumgarten S."/>
            <person name="Zoccola D."/>
            <person name="Flot J.-F."/>
            <person name="Tambutte S."/>
            <person name="Allemand D."/>
            <person name="Aranda M."/>
        </authorList>
    </citation>
    <scope>NUCLEOTIDE SEQUENCE [LARGE SCALE GENOMIC DNA]</scope>
</reference>
<feature type="compositionally biased region" description="Polar residues" evidence="1">
    <location>
        <begin position="1"/>
        <end position="11"/>
    </location>
</feature>
<evidence type="ECO:0000313" key="2">
    <source>
        <dbReference type="EMBL" id="PFX33480.1"/>
    </source>
</evidence>
<keyword evidence="3" id="KW-1185">Reference proteome</keyword>
<protein>
    <submittedName>
        <fullName evidence="2">Uncharacterized protein</fullName>
    </submittedName>
</protein>
<name>A0A2B4SX89_STYPI</name>
<evidence type="ECO:0000313" key="3">
    <source>
        <dbReference type="Proteomes" id="UP000225706"/>
    </source>
</evidence>
<accession>A0A2B4SX89</accession>
<dbReference type="OrthoDB" id="5983517at2759"/>
<feature type="region of interest" description="Disordered" evidence="1">
    <location>
        <begin position="1"/>
        <end position="123"/>
    </location>
</feature>
<proteinExistence type="predicted"/>
<comment type="caution">
    <text evidence="2">The sequence shown here is derived from an EMBL/GenBank/DDBJ whole genome shotgun (WGS) entry which is preliminary data.</text>
</comment>
<dbReference type="EMBL" id="LSMT01000011">
    <property type="protein sequence ID" value="PFX33480.1"/>
    <property type="molecule type" value="Genomic_DNA"/>
</dbReference>
<gene>
    <name evidence="2" type="ORF">AWC38_SpisGene1550</name>
</gene>
<evidence type="ECO:0000256" key="1">
    <source>
        <dbReference type="SAM" id="MobiDB-lite"/>
    </source>
</evidence>